<sequence>MVKIYQPKTNRQSWSKEAMIAVIEEVKGGASAQQKNMNFQRLHCDAALRNILRRICQLVPEDLDAHLQMSKWKI</sequence>
<dbReference type="Proteomes" id="UP001152888">
    <property type="component" value="Unassembled WGS sequence"/>
</dbReference>
<evidence type="ECO:0000313" key="1">
    <source>
        <dbReference type="EMBL" id="CAH1979770.1"/>
    </source>
</evidence>
<accession>A0A9P0KX85</accession>
<name>A0A9P0KX85_ACAOB</name>
<evidence type="ECO:0000313" key="2">
    <source>
        <dbReference type="Proteomes" id="UP001152888"/>
    </source>
</evidence>
<dbReference type="AlphaFoldDB" id="A0A9P0KX85"/>
<gene>
    <name evidence="1" type="ORF">ACAOBT_LOCUS13615</name>
</gene>
<keyword evidence="2" id="KW-1185">Reference proteome</keyword>
<dbReference type="OrthoDB" id="6780991at2759"/>
<organism evidence="1 2">
    <name type="scientific">Acanthoscelides obtectus</name>
    <name type="common">Bean weevil</name>
    <name type="synonym">Bruchus obtectus</name>
    <dbReference type="NCBI Taxonomy" id="200917"/>
    <lineage>
        <taxon>Eukaryota</taxon>
        <taxon>Metazoa</taxon>
        <taxon>Ecdysozoa</taxon>
        <taxon>Arthropoda</taxon>
        <taxon>Hexapoda</taxon>
        <taxon>Insecta</taxon>
        <taxon>Pterygota</taxon>
        <taxon>Neoptera</taxon>
        <taxon>Endopterygota</taxon>
        <taxon>Coleoptera</taxon>
        <taxon>Polyphaga</taxon>
        <taxon>Cucujiformia</taxon>
        <taxon>Chrysomeloidea</taxon>
        <taxon>Chrysomelidae</taxon>
        <taxon>Bruchinae</taxon>
        <taxon>Bruchini</taxon>
        <taxon>Acanthoscelides</taxon>
    </lineage>
</organism>
<protein>
    <submittedName>
        <fullName evidence="1">Uncharacterized protein</fullName>
    </submittedName>
</protein>
<reference evidence="1" key="1">
    <citation type="submission" date="2022-03" db="EMBL/GenBank/DDBJ databases">
        <authorList>
            <person name="Sayadi A."/>
        </authorList>
    </citation>
    <scope>NUCLEOTIDE SEQUENCE</scope>
</reference>
<comment type="caution">
    <text evidence="1">The sequence shown here is derived from an EMBL/GenBank/DDBJ whole genome shotgun (WGS) entry which is preliminary data.</text>
</comment>
<proteinExistence type="predicted"/>
<dbReference type="EMBL" id="CAKOFQ010006884">
    <property type="protein sequence ID" value="CAH1979770.1"/>
    <property type="molecule type" value="Genomic_DNA"/>
</dbReference>